<dbReference type="EMBL" id="AHOM02000004">
    <property type="protein sequence ID" value="EJZ42558.1"/>
    <property type="molecule type" value="Genomic_DNA"/>
</dbReference>
<sequence length="47" mass="5496">MGVLKGKQKSNFFVFERKGSPRMVLEWREGNIRIRTGKVPSRFISVK</sequence>
<gene>
    <name evidence="1" type="ORF">LEP1GSC178_2525</name>
</gene>
<proteinExistence type="predicted"/>
<name>A0ABN0HAE9_9LEPT</name>
<organism evidence="1 2">
    <name type="scientific">Leptospira licerasiae str. MMD4847</name>
    <dbReference type="NCBI Taxonomy" id="1049971"/>
    <lineage>
        <taxon>Bacteria</taxon>
        <taxon>Pseudomonadati</taxon>
        <taxon>Spirochaetota</taxon>
        <taxon>Spirochaetia</taxon>
        <taxon>Leptospirales</taxon>
        <taxon>Leptospiraceae</taxon>
        <taxon>Leptospira</taxon>
    </lineage>
</organism>
<comment type="caution">
    <text evidence="1">The sequence shown here is derived from an EMBL/GenBank/DDBJ whole genome shotgun (WGS) entry which is preliminary data.</text>
</comment>
<reference evidence="1 2" key="1">
    <citation type="submission" date="2012-08" db="EMBL/GenBank/DDBJ databases">
        <authorList>
            <person name="Harkins D.M."/>
            <person name="Durkin A.S."/>
            <person name="Selengut J.D."/>
            <person name="Sanka R."/>
            <person name="DePew J."/>
            <person name="Purushe J."/>
            <person name="Matthias M.A."/>
            <person name="Vinetz J.M."/>
            <person name="Sutton G.G."/>
            <person name="Nelson W.C."/>
            <person name="Fouts D.E."/>
        </authorList>
    </citation>
    <scope>NUCLEOTIDE SEQUENCE [LARGE SCALE GENOMIC DNA]</scope>
    <source>
        <strain evidence="1 2">MMD4847</strain>
    </source>
</reference>
<protein>
    <submittedName>
        <fullName evidence="1">Uncharacterized protein</fullName>
    </submittedName>
</protein>
<accession>A0ABN0HAE9</accession>
<dbReference type="Proteomes" id="UP000018720">
    <property type="component" value="Unassembled WGS sequence"/>
</dbReference>
<evidence type="ECO:0000313" key="2">
    <source>
        <dbReference type="Proteomes" id="UP000018720"/>
    </source>
</evidence>
<keyword evidence="2" id="KW-1185">Reference proteome</keyword>
<evidence type="ECO:0000313" key="1">
    <source>
        <dbReference type="EMBL" id="EJZ42558.1"/>
    </source>
</evidence>